<sequence>MTTPDGEQGLVKRLRSMHGGLYPQSYLVVVDDPYAEVAARTWIDEHAQLDRSQLLHMTYNDWIEQGEKKAAGLVAAVQELNGPFLPNQISGPLDDDITLVTGIEDKRWRWWWPRFKAKFVNAEQKNG</sequence>
<dbReference type="AlphaFoldDB" id="A0A0D2DC05"/>
<evidence type="ECO:0000313" key="2">
    <source>
        <dbReference type="Proteomes" id="UP000054466"/>
    </source>
</evidence>
<dbReference type="OrthoDB" id="4365435at2759"/>
<name>A0A0D2DC05_9EURO</name>
<evidence type="ECO:0000313" key="1">
    <source>
        <dbReference type="EMBL" id="KIW33259.1"/>
    </source>
</evidence>
<proteinExistence type="predicted"/>
<organism evidence="1 2">
    <name type="scientific">Cladophialophora immunda</name>
    <dbReference type="NCBI Taxonomy" id="569365"/>
    <lineage>
        <taxon>Eukaryota</taxon>
        <taxon>Fungi</taxon>
        <taxon>Dikarya</taxon>
        <taxon>Ascomycota</taxon>
        <taxon>Pezizomycotina</taxon>
        <taxon>Eurotiomycetes</taxon>
        <taxon>Chaetothyriomycetidae</taxon>
        <taxon>Chaetothyriales</taxon>
        <taxon>Herpotrichiellaceae</taxon>
        <taxon>Cladophialophora</taxon>
    </lineage>
</organism>
<dbReference type="HOGENOM" id="CLU_1970296_0_0_1"/>
<accession>A0A0D2DC05</accession>
<dbReference type="EMBL" id="KN847040">
    <property type="protein sequence ID" value="KIW33259.1"/>
    <property type="molecule type" value="Genomic_DNA"/>
</dbReference>
<keyword evidence="2" id="KW-1185">Reference proteome</keyword>
<dbReference type="GeneID" id="27339320"/>
<gene>
    <name evidence="1" type="ORF">PV07_00126</name>
</gene>
<dbReference type="Proteomes" id="UP000054466">
    <property type="component" value="Unassembled WGS sequence"/>
</dbReference>
<protein>
    <submittedName>
        <fullName evidence="1">Uncharacterized protein</fullName>
    </submittedName>
</protein>
<dbReference type="RefSeq" id="XP_016253475.1">
    <property type="nucleotide sequence ID" value="XM_016386547.1"/>
</dbReference>
<dbReference type="VEuPathDB" id="FungiDB:PV07_00126"/>
<reference evidence="1 2" key="1">
    <citation type="submission" date="2015-01" db="EMBL/GenBank/DDBJ databases">
        <title>The Genome Sequence of Cladophialophora immunda CBS83496.</title>
        <authorList>
            <consortium name="The Broad Institute Genomics Platform"/>
            <person name="Cuomo C."/>
            <person name="de Hoog S."/>
            <person name="Gorbushina A."/>
            <person name="Stielow B."/>
            <person name="Teixiera M."/>
            <person name="Abouelleil A."/>
            <person name="Chapman S.B."/>
            <person name="Priest M."/>
            <person name="Young S.K."/>
            <person name="Wortman J."/>
            <person name="Nusbaum C."/>
            <person name="Birren B."/>
        </authorList>
    </citation>
    <scope>NUCLEOTIDE SEQUENCE [LARGE SCALE GENOMIC DNA]</scope>
    <source>
        <strain evidence="1 2">CBS 83496</strain>
    </source>
</reference>